<feature type="region of interest" description="Disordered" evidence="1">
    <location>
        <begin position="102"/>
        <end position="137"/>
    </location>
</feature>
<sequence length="218" mass="23992">MPTKRARTVLELEVNTHDKTYDPAGVSISKPKNLPLRSEDPVWAIDKMGEHKRVNIHDHSEDSCLHSPVNGTDTVENSRVVLAALLQGMGICSVSRAPTQYARRRTKTAGTELDGRGRRKPGHPITPFVAPSLGPRREDGGLACCPTHPRTPGPNPFYAMTPHHHVRTIQKPLATRRNSHTPQRLVTATQNNGRKPGAETPDMQGRHIVLMIAPSVEC</sequence>
<dbReference type="EMBL" id="FWWY01000001">
    <property type="protein sequence ID" value="SMC05333.1"/>
    <property type="molecule type" value="Genomic_DNA"/>
</dbReference>
<gene>
    <name evidence="2" type="ORF">SAMN00768000_2169</name>
</gene>
<dbReference type="AlphaFoldDB" id="A0A1W1WHV8"/>
<protein>
    <submittedName>
        <fullName evidence="2">Uncharacterized protein</fullName>
    </submittedName>
</protein>
<dbReference type="Proteomes" id="UP000192660">
    <property type="component" value="Unassembled WGS sequence"/>
</dbReference>
<organism evidence="2 3">
    <name type="scientific">Sulfobacillus thermosulfidooxidans (strain DSM 9293 / VKM B-1269 / AT-1)</name>
    <dbReference type="NCBI Taxonomy" id="929705"/>
    <lineage>
        <taxon>Bacteria</taxon>
        <taxon>Bacillati</taxon>
        <taxon>Bacillota</taxon>
        <taxon>Clostridia</taxon>
        <taxon>Eubacteriales</taxon>
        <taxon>Clostridiales Family XVII. Incertae Sedis</taxon>
        <taxon>Sulfobacillus</taxon>
    </lineage>
</organism>
<proteinExistence type="predicted"/>
<evidence type="ECO:0000256" key="1">
    <source>
        <dbReference type="SAM" id="MobiDB-lite"/>
    </source>
</evidence>
<name>A0A1W1WHV8_SULTA</name>
<evidence type="ECO:0000313" key="3">
    <source>
        <dbReference type="Proteomes" id="UP000192660"/>
    </source>
</evidence>
<reference evidence="3" key="1">
    <citation type="submission" date="2017-04" db="EMBL/GenBank/DDBJ databases">
        <authorList>
            <person name="Varghese N."/>
            <person name="Submissions S."/>
        </authorList>
    </citation>
    <scope>NUCLEOTIDE SEQUENCE [LARGE SCALE GENOMIC DNA]</scope>
    <source>
        <strain evidence="3">DSM 9293</strain>
    </source>
</reference>
<accession>A0A1W1WHV8</accession>
<evidence type="ECO:0000313" key="2">
    <source>
        <dbReference type="EMBL" id="SMC05333.1"/>
    </source>
</evidence>
<keyword evidence="3" id="KW-1185">Reference proteome</keyword>